<feature type="domain" description="Fibronectin type-III" evidence="4">
    <location>
        <begin position="121"/>
        <end position="212"/>
    </location>
</feature>
<feature type="domain" description="Fibronectin type-III" evidence="4">
    <location>
        <begin position="3822"/>
        <end position="3915"/>
    </location>
</feature>
<evidence type="ECO:0000313" key="6">
    <source>
        <dbReference type="WBParaSite" id="EN70_8956"/>
    </source>
</evidence>
<keyword evidence="2" id="KW-0175">Coiled coil</keyword>
<feature type="domain" description="Fibronectin type-III" evidence="4">
    <location>
        <begin position="1978"/>
        <end position="2073"/>
    </location>
</feature>
<feature type="domain" description="Fibronectin type-III" evidence="4">
    <location>
        <begin position="2887"/>
        <end position="2980"/>
    </location>
</feature>
<feature type="domain" description="Fibronectin type-III" evidence="4">
    <location>
        <begin position="3617"/>
        <end position="3710"/>
    </location>
</feature>
<feature type="domain" description="Fibronectin type-III" evidence="4">
    <location>
        <begin position="654"/>
        <end position="770"/>
    </location>
</feature>
<feature type="domain" description="Fibronectin type-III" evidence="4">
    <location>
        <begin position="2488"/>
        <end position="2586"/>
    </location>
</feature>
<dbReference type="Gene3D" id="2.60.40.10">
    <property type="entry name" value="Immunoglobulins"/>
    <property type="match status" value="34"/>
</dbReference>
<feature type="domain" description="Fibronectin type-III" evidence="4">
    <location>
        <begin position="312"/>
        <end position="411"/>
    </location>
</feature>
<feature type="domain" description="Fibronectin type-III" evidence="4">
    <location>
        <begin position="1462"/>
        <end position="1553"/>
    </location>
</feature>
<feature type="region of interest" description="Disordered" evidence="3">
    <location>
        <begin position="3178"/>
        <end position="3198"/>
    </location>
</feature>
<feature type="coiled-coil region" evidence="2">
    <location>
        <begin position="802"/>
        <end position="841"/>
    </location>
</feature>
<evidence type="ECO:0000256" key="1">
    <source>
        <dbReference type="ARBA" id="ARBA00022737"/>
    </source>
</evidence>
<proteinExistence type="predicted"/>
<dbReference type="FunFam" id="2.60.40.10:FF:000028">
    <property type="entry name" value="Neuronal cell adhesion molecule"/>
    <property type="match status" value="2"/>
</dbReference>
<dbReference type="PROSITE" id="PS50853">
    <property type="entry name" value="FN3"/>
    <property type="match status" value="30"/>
</dbReference>
<feature type="domain" description="Fibronectin type-III" evidence="4">
    <location>
        <begin position="1263"/>
        <end position="1354"/>
    </location>
</feature>
<dbReference type="STRING" id="7209.A0A1I7W2H4"/>
<keyword evidence="1" id="KW-0677">Repeat</keyword>
<evidence type="ECO:0000256" key="3">
    <source>
        <dbReference type="SAM" id="MobiDB-lite"/>
    </source>
</evidence>
<evidence type="ECO:0000313" key="5">
    <source>
        <dbReference type="Proteomes" id="UP000095285"/>
    </source>
</evidence>
<dbReference type="SMART" id="SM00060">
    <property type="entry name" value="FN3"/>
    <property type="match status" value="36"/>
</dbReference>
<feature type="domain" description="Fibronectin type-III" evidence="4">
    <location>
        <begin position="419"/>
        <end position="513"/>
    </location>
</feature>
<feature type="domain" description="Fibronectin type-III" evidence="4">
    <location>
        <begin position="3093"/>
        <end position="3194"/>
    </location>
</feature>
<feature type="domain" description="Fibronectin type-III" evidence="4">
    <location>
        <begin position="2280"/>
        <end position="2375"/>
    </location>
</feature>
<dbReference type="SUPFAM" id="SSF49265">
    <property type="entry name" value="Fibronectin type III"/>
    <property type="match status" value="19"/>
</dbReference>
<name>A0A1I7W2H4_LOALO</name>
<evidence type="ECO:0000256" key="2">
    <source>
        <dbReference type="SAM" id="Coils"/>
    </source>
</evidence>
<dbReference type="Pfam" id="PF00041">
    <property type="entry name" value="fn3"/>
    <property type="match status" value="20"/>
</dbReference>
<dbReference type="InterPro" id="IPR050991">
    <property type="entry name" value="ECM_Regulatory_Proteins"/>
</dbReference>
<feature type="domain" description="Fibronectin type-III" evidence="4">
    <location>
        <begin position="216"/>
        <end position="310"/>
    </location>
</feature>
<dbReference type="eggNOG" id="KOG3510">
    <property type="taxonomic scope" value="Eukaryota"/>
</dbReference>
<feature type="domain" description="Fibronectin type-III" evidence="4">
    <location>
        <begin position="3405"/>
        <end position="3499"/>
    </location>
</feature>
<feature type="compositionally biased region" description="Basic and acidic residues" evidence="3">
    <location>
        <begin position="892"/>
        <end position="904"/>
    </location>
</feature>
<feature type="domain" description="Fibronectin type-III" evidence="4">
    <location>
        <begin position="3293"/>
        <end position="3400"/>
    </location>
</feature>
<feature type="domain" description="Fibronectin type-III" evidence="4">
    <location>
        <begin position="1877"/>
        <end position="1973"/>
    </location>
</feature>
<feature type="compositionally biased region" description="Basic and acidic residues" evidence="3">
    <location>
        <begin position="867"/>
        <end position="881"/>
    </location>
</feature>
<dbReference type="InterPro" id="IPR003961">
    <property type="entry name" value="FN3_dom"/>
</dbReference>
<evidence type="ECO:0000259" key="4">
    <source>
        <dbReference type="PROSITE" id="PS50853"/>
    </source>
</evidence>
<feature type="domain" description="Fibronectin type-III" evidence="4">
    <location>
        <begin position="1162"/>
        <end position="1261"/>
    </location>
</feature>
<feature type="domain" description="Fibronectin type-III" evidence="4">
    <location>
        <begin position="2078"/>
        <end position="2170"/>
    </location>
</feature>
<reference evidence="5" key="1">
    <citation type="submission" date="2012-04" db="EMBL/GenBank/DDBJ databases">
        <title>The Genome Sequence of Loa loa.</title>
        <authorList>
            <consortium name="The Broad Institute Genome Sequencing Platform"/>
            <consortium name="Broad Institute Genome Sequencing Center for Infectious Disease"/>
            <person name="Nutman T.B."/>
            <person name="Fink D.L."/>
            <person name="Russ C."/>
            <person name="Young S."/>
            <person name="Zeng Q."/>
            <person name="Gargeya S."/>
            <person name="Alvarado L."/>
            <person name="Berlin A."/>
            <person name="Chapman S.B."/>
            <person name="Chen Z."/>
            <person name="Freedman E."/>
            <person name="Gellesch M."/>
            <person name="Goldberg J."/>
            <person name="Griggs A."/>
            <person name="Gujja S."/>
            <person name="Heilman E.R."/>
            <person name="Heiman D."/>
            <person name="Howarth C."/>
            <person name="Mehta T."/>
            <person name="Neiman D."/>
            <person name="Pearson M."/>
            <person name="Roberts A."/>
            <person name="Saif S."/>
            <person name="Shea T."/>
            <person name="Shenoy N."/>
            <person name="Sisk P."/>
            <person name="Stolte C."/>
            <person name="Sykes S."/>
            <person name="White J."/>
            <person name="Yandava C."/>
            <person name="Haas B."/>
            <person name="Henn M.R."/>
            <person name="Nusbaum C."/>
            <person name="Birren B."/>
        </authorList>
    </citation>
    <scope>NUCLEOTIDE SEQUENCE [LARGE SCALE GENOMIC DNA]</scope>
</reference>
<protein>
    <submittedName>
        <fullName evidence="6">Fibronectin type III domain protein</fullName>
    </submittedName>
</protein>
<dbReference type="CDD" id="cd00063">
    <property type="entry name" value="FN3"/>
    <property type="match status" value="30"/>
</dbReference>
<feature type="region of interest" description="Disordered" evidence="3">
    <location>
        <begin position="2056"/>
        <end position="2083"/>
    </location>
</feature>
<feature type="domain" description="Fibronectin type-III" evidence="4">
    <location>
        <begin position="1757"/>
        <end position="1876"/>
    </location>
</feature>
<feature type="domain" description="Fibronectin type-III" evidence="4">
    <location>
        <begin position="2783"/>
        <end position="2882"/>
    </location>
</feature>
<feature type="domain" description="Fibronectin type-III" evidence="4">
    <location>
        <begin position="1657"/>
        <end position="1754"/>
    </location>
</feature>
<accession>A0A1I7W2H4</accession>
<dbReference type="PANTHER" id="PTHR46708">
    <property type="entry name" value="TENASCIN"/>
    <property type="match status" value="1"/>
</dbReference>
<keyword evidence="5" id="KW-1185">Reference proteome</keyword>
<dbReference type="PANTHER" id="PTHR46708:SF2">
    <property type="entry name" value="FIBRONECTIN TYPE-III DOMAIN-CONTAINING PROTEIN"/>
    <property type="match status" value="1"/>
</dbReference>
<organism evidence="5 6">
    <name type="scientific">Loa loa</name>
    <name type="common">Eye worm</name>
    <name type="synonym">Filaria loa</name>
    <dbReference type="NCBI Taxonomy" id="7209"/>
    <lineage>
        <taxon>Eukaryota</taxon>
        <taxon>Metazoa</taxon>
        <taxon>Ecdysozoa</taxon>
        <taxon>Nematoda</taxon>
        <taxon>Chromadorea</taxon>
        <taxon>Rhabditida</taxon>
        <taxon>Spirurina</taxon>
        <taxon>Spiruromorpha</taxon>
        <taxon>Filarioidea</taxon>
        <taxon>Onchocercidae</taxon>
        <taxon>Loa</taxon>
    </lineage>
</organism>
<feature type="domain" description="Fibronectin type-III" evidence="4">
    <location>
        <begin position="2690"/>
        <end position="2782"/>
    </location>
</feature>
<feature type="region of interest" description="Disordered" evidence="3">
    <location>
        <begin position="2670"/>
        <end position="2690"/>
    </location>
</feature>
<dbReference type="Proteomes" id="UP000095285">
    <property type="component" value="Unassembled WGS sequence"/>
</dbReference>
<feature type="domain" description="Fibronectin type-III" evidence="4">
    <location>
        <begin position="3720"/>
        <end position="3821"/>
    </location>
</feature>
<feature type="domain" description="Fibronectin type-III" evidence="4">
    <location>
        <begin position="3503"/>
        <end position="3612"/>
    </location>
</feature>
<feature type="domain" description="Fibronectin type-III" evidence="4">
    <location>
        <begin position="2984"/>
        <end position="3088"/>
    </location>
</feature>
<reference evidence="6" key="2">
    <citation type="submission" date="2016-11" db="UniProtKB">
        <authorList>
            <consortium name="WormBaseParasite"/>
        </authorList>
    </citation>
    <scope>IDENTIFICATION</scope>
</reference>
<feature type="region of interest" description="Disordered" evidence="3">
    <location>
        <begin position="861"/>
        <end position="904"/>
    </location>
</feature>
<feature type="domain" description="Fibronectin type-III" evidence="4">
    <location>
        <begin position="2587"/>
        <end position="2687"/>
    </location>
</feature>
<sequence>MPKSNEPRIRLRRETGGSQSLLTVEWEGIQTGDHPDDSVGGFAVEYRAEKDTQWHVHDGIIPYKGPNLQYRVQIPRLPTGIAYFVRIKVLGKNGKILVETPEIRARNEMVSIKCESDELTAPRNLEVTQTGQYSIAISWEPPECGSVGEYHIELAGIETKFDVHRQTVTHPSVSVTSLLPGTEYQVRVRAADRLRMLGPWNDQLLVAKTEGEAPNESDEIEIDYRTDSELRISWQPHVDERLQHYEVIAVEVDGESQAVERSRVSPLVNSHIFVRLKPNTQYDVGVVAFVDHEPKLVYKLPAKTAETPGIAWKEKPVITPENAQQFVVQWRKPLLPGQTISKFIVEYRLPNETEWRKYDDLMVNDEIDDYHIEFDGIYDGLLYSFRVLAIDDQLKMIAKTAEITVGSAASNSCVGDAGIPQNVRTNIVSESTIQFTWEKPRCDETYGPIDGYEYTYWNVEKDIQPESASYIGRNTVTLDDLEPATRYAFRVRSRAGHGHSSWSEIVNAETEVHSGPKDNHNIYQLRIILAPPKSYLAWTPLSEHAEKVIKFKLSYKKSAGDQWTRIIETPQYFKCPEGIADPEDFCYDLSKLSFGIQYTADVSYSNFYTKQREKKKYGSMSTLIYELEDGEWTTHGSPLFFILVEAGEPSIPSSPHNLQINPHDASSIELHWLPPLNTKHIPFYQAPFSLLLLLLLLPLLLLFFKFAQIEIEDLHTRKIQTEKVPGSFFSSILRHLSPNSIYNISVRAGTDFGELGTPIFKVVSLQNPELSGYGRGLKEPVEQQERMETKGESERIKLKSEFEREQIEQERWRNRIKECERKRLQMECDRLNRERERNRIAYKHERDREHLKYDHANRAAEQQQYYEHQRQQWEKEREQRERHHRLIQQHRQQQEEQQRLEQERIQQQQLDQVRVLPGRNDKRGGMPKPLLGIDKPRVEQRGSRILLYWTIGGDTSNVLAYQIDLRSDSDSEWRHVNGYLSHSPSEIHFRQELTNLEINKHYYVKVSAIDQSRRILATSEATSFTVHCQAPSNSPQDLRLESVPEGIRLTWDWSDQEDRECEPYFLITGYQSGIPFSERVAGGQRQFTFQNAVAGEWHVEMRAGNRAGTGPSSTPVNLQSTSKVSKALRVLRSICDPRIDFWCRSPDENYAVAISRHLNEELISNLRVFTRDGDLSVEWNSGGSSHGVFGYRVQYRTDSTGWTSYGQIVPYVGDNKRYVQQLTSLQQGNMYHIQIQVLDRNSYVMYTSPEVSARTVCSAPTHPPSHLQVQAADPRHIRVSWAQPPQSTWQCNDIQVELEVTEPQRIPPVLLSGYQTSHIFDSEANQQWSVRIRTKNSAGASAWSQIASVRTPPIGELIIGPSVSYRHGIPVLTWTSKERVDDLIQNYQIEYRSSADTAWQRLRMQVPYTGWQRPYSIDLSNLPAGHNYQIRIHAVDANNGIAYTSSAVNVQTQIKCSVPRRAPFDVQATSLGPTQIRVSWKALHESEWNCNRLWYVVKYSTPHNQGFKNLTRGENHVIFDSEPYTRWTFEVQAANPAGETQWSRPVTVQTEGTAPGPVSDLRIYPQSSDTLQLSWRQPQNPYGQITGYEVTYQLLSKGMCDQVTEKPITATSDKPSFTLRGLLPHSKYRISVAAKTNIAGERVSQEVQTEEAAPSGAPVYIRVTNVLPTEVAVVWQAPACLQTNGEITEYEFEAVPLERHDYGIDDTIKQVVRGTRTKITGLSPYTKYSVRIRAFTRKGPGPWSEPVQFQTAAAPEIPAPPMVRILSTGTDKADLVWQEPYPSSGLIDKYKCRYAIAGTKQYQERQFPSYNPCGEEVIRMQQLSPLSPSPAGTKLHCGRIDGLEPEKQYTFMVSAGDRSGTWSPWSEPQVGHISEGPVQVISLNKLGGGANRILIGWNVRPTDAARVVSYRIHVTPVLQRGAKPISFTVDRSTLQYNIDNLSPNTRYNITVDATTDGIHYHPGTAIEVRTDSAPSSGSMVAPRVIEEQATSVTLEWNAPDGDVSGFVIEYCLGDGVWQQYGRRIPAYPGRRVYTAQVDQLPTNSVVDLRVRVVSAQNEKSAPSPEVRARTRCSAPPAPPQAIRLDAPSTNEIRVSWAQPAKDTWQCDQLNYDLAYRAGGQAERVVSVPGTQTDYTFPSEANTRWAVKLRCTNQVGSSPWSSEQVITTRQGIPGPVRDLRLRAKSPNEVHVQWLAPLVQRGSIVGYDISYRLKHRLACPDEEPRDVSRDFVTVYNHKDLEYTLTGLLPFSLYEVRVRARTTELGPEESKEIATEQQPPSAPPLNLQLSYALERSISFQWEQVECSQRHGHIVNYEYEIQGQDDWAKLERQIANTTDTKINIEGLTPFTKYIMRVKAYNSIGGGPNTENLDAMTAKADAPLPPQDLVVAQEGTDYFMISWLPPYPPYGPHDKYKIRYQVLNESRWMEIEKDSKDQLLKCPAESPRHCFNVTNLESGRQFRVQVAAHIIGGSYGPWSTVTIANTLQTLPDAPRAIELIEKTDHSLHIRWIPPPDPLGQITQYKVGIVSLDDPHDQLKTFLIDHPTLQHLLNNLHPETSYNISIAAGTKRGFGPLSWTRYSTDPFKVPPVANAPQVTADGADALNVQWSGILDTKNQVRGYIIEFRSSDNPTFTEYDGIIEHDMSRRNYQQRLSLLDADTLYFVRIKVVDQKQRVSEPSPEGSARTGCAPPLAPPSNVNAFAPSPYQVHISWQPPSQSSWQCSNIKYRLEYTNGSTLPEEIDVPSGITDRVLDASPNTLWRMRVRVENEAGASDWSKEVSITTAEGAPSAVEDLDAHPYGPEAASIMWRAPAQPNGQITGYTLVYRLKSRGECGPRSSQPITRNTKDEKITVEGLLPDSTYEVHVTAHTSEPGPQSNIITVTTDEASPTGAPLNPRVSSVTQTRSEFLWNEPDCELRNGKITGYEWQLESPDPWSESKTGQSTTQRISFDDLIPYTQYRVRVLAENSAGQGPWSEWVSFRTQPAAPPAPTDLTEEQPFPHAIEISFLPPSPPHGIINEYRVRHTPSGQMNYKEVRVVASRLQCSDVSKRDRLCYRVVDLEPEQEYEIQVSAHTEGGAWSDWSESLSARTHEQNIPVLERELELVDSKPNSITLRWQGLDADQSKHVVGYILEYKSEDDEWQEYDGITKHRSRQNDYRTQVKDLEPSTEYFFRLKVVGKNDKRGSSGPELKAITKCGRPEEPPTDLQLTSDFENVKLTWTNPDKESWACDNVEYVIDFVNTTSRGIMTVPSDAPPKLLLPSLPGTKWEIRMRTQTIEEGQKPSYSSWSDRATLVTQALPGELFLTVEPKTPTSAMVIWDLADQDRKWNYGVDITYRLKQLGGCTESSSGSHEPVTNYNVQDKQILLHDLTPGSEYEVVVTPRRPPRLRSSITTPKTVRRFRTKAALPSGPPRNLRIEGRRDTEIFFKWEAPVCKEQNGKITQYEYEVTGAQEWNDVKREGVTPRTNAGVDQLNPGSTYNVRVRAYTSEGPGPWSEPIQITTTGTELGPPRELTAVHTKPKIIQLTWLPPYPERAPVVVYKVRYSPRADDSNPVEMELSGDQLSCTGYKSPLITSDSICATVKSLQPDTTYRFAVQAQSSTGNWGEWSPAYFATTRSTEDGPIPGKLRLVSAGHDNLRVNWTAPPAVKNVVDQYLVNISLASSLDKHPKQFTVRGEQNSYHFRGLEPATHYNITIQGLSEGKRMWFITEVFSTTDYGTGLLSWLPPPTDLKLLEKSDRFMHVAWSPPEIFDPTYKDLITHYLVTIAPFDSYIGRTGPPRNYSVPYPGTSIKFDNLSPETIYNITVQAGTDSGYGEILWGTYSTLASRQNHVLRLLDRTPTSLTVEWEPTFLGNRGYSLSWESLHSVFKHVPINAIRSTDIPAGTTQYTIEDLEPSTIYNVTLQTRPDGKVASGAYATLPPGWFMVRNLVWCDRTNHALSLTWEPVNLNKATHYQVRYMRLKEHDVIWTEENEAKAIELLCPKDGCNRHCYLIFNLIHNPSEYVFQVRAKVNNQWNRWRTAGKPSVIEKSERKKGCCIVPPPYMVENIGLAGTFWEVDISPVESQPQNISRYYVVVDEREPAGSTNWTELTDKVTANKMKIPYYVAASFNADTLPGPRKVRIGDGSVIGGYLNYPLVKGKKYNYEIYSVWELNGKPAAVARQRAVADVFLMILVLHTVNLLEELNESMKKHSTIYKMDEKSTVSPFPVSVFIHFLKKKKKK</sequence>
<dbReference type="WBParaSite" id="EN70_8956">
    <property type="protein sequence ID" value="EN70_8956"/>
    <property type="gene ID" value="EN70_8956"/>
</dbReference>
<feature type="domain" description="Fibronectin type-III" evidence="4">
    <location>
        <begin position="1557"/>
        <end position="1655"/>
    </location>
</feature>
<dbReference type="InterPro" id="IPR036116">
    <property type="entry name" value="FN3_sf"/>
</dbReference>
<dbReference type="InterPro" id="IPR013783">
    <property type="entry name" value="Ig-like_fold"/>
</dbReference>
<feature type="domain" description="Fibronectin type-III" evidence="4">
    <location>
        <begin position="2174"/>
        <end position="2278"/>
    </location>
</feature>
<feature type="domain" description="Fibronectin type-III" evidence="4">
    <location>
        <begin position="2380"/>
        <end position="2487"/>
    </location>
</feature>
<dbReference type="FunFam" id="2.60.40.10:FF:001900">
    <property type="entry name" value="Myotactin form B"/>
    <property type="match status" value="1"/>
</dbReference>